<evidence type="ECO:0000256" key="5">
    <source>
        <dbReference type="ARBA" id="ARBA00022927"/>
    </source>
</evidence>
<evidence type="ECO:0000313" key="11">
    <source>
        <dbReference type="EMBL" id="RYC75208.1"/>
    </source>
</evidence>
<gene>
    <name evidence="9 11" type="primary">secY</name>
    <name evidence="11" type="ORF">G3RUM_00151</name>
</gene>
<name>A0ABY0FMQ9_9BACT</name>
<keyword evidence="12" id="KW-1185">Reference proteome</keyword>
<dbReference type="InterPro" id="IPR026593">
    <property type="entry name" value="SecY"/>
</dbReference>
<accession>A0ABY0FMQ9</accession>
<keyword evidence="8 9" id="KW-0472">Membrane</keyword>
<evidence type="ECO:0000256" key="8">
    <source>
        <dbReference type="ARBA" id="ARBA00023136"/>
    </source>
</evidence>
<dbReference type="Gene3D" id="1.10.3370.10">
    <property type="entry name" value="SecY subunit domain"/>
    <property type="match status" value="1"/>
</dbReference>
<feature type="transmembrane region" description="Helical" evidence="9">
    <location>
        <begin position="231"/>
        <end position="251"/>
    </location>
</feature>
<comment type="subcellular location">
    <subcellularLocation>
        <location evidence="9">Cell membrane</location>
        <topology evidence="9">Multi-pass membrane protein</topology>
    </subcellularLocation>
    <subcellularLocation>
        <location evidence="1">Membrane</location>
        <topology evidence="1">Multi-pass membrane protein</topology>
    </subcellularLocation>
</comment>
<dbReference type="NCBIfam" id="TIGR00967">
    <property type="entry name" value="3a0501s007"/>
    <property type="match status" value="1"/>
</dbReference>
<feature type="transmembrane region" description="Helical" evidence="9">
    <location>
        <begin position="426"/>
        <end position="453"/>
    </location>
</feature>
<evidence type="ECO:0000256" key="1">
    <source>
        <dbReference type="ARBA" id="ARBA00004141"/>
    </source>
</evidence>
<dbReference type="Proteomes" id="UP001191019">
    <property type="component" value="Unassembled WGS sequence"/>
</dbReference>
<keyword evidence="3 9" id="KW-0813">Transport</keyword>
<organism evidence="11 12">
    <name type="scientific">Candidatus Nanosyncoccus alces</name>
    <dbReference type="NCBI Taxonomy" id="2171997"/>
    <lineage>
        <taxon>Bacteria</taxon>
        <taxon>Candidatus Saccharimonadota</taxon>
        <taxon>Candidatus Nanosyncoccalia</taxon>
        <taxon>Candidatus Nanosyncoccales</taxon>
        <taxon>Candidatus Nanosyncoccaceae</taxon>
        <taxon>Candidatus Nanosyncoccus</taxon>
    </lineage>
</organism>
<dbReference type="SUPFAM" id="SSF103491">
    <property type="entry name" value="Preprotein translocase SecY subunit"/>
    <property type="match status" value="1"/>
</dbReference>
<feature type="transmembrane region" description="Helical" evidence="9">
    <location>
        <begin position="120"/>
        <end position="138"/>
    </location>
</feature>
<feature type="transmembrane region" description="Helical" evidence="9">
    <location>
        <begin position="190"/>
        <end position="211"/>
    </location>
</feature>
<keyword evidence="4 9" id="KW-0812">Transmembrane</keyword>
<reference evidence="11 12" key="2">
    <citation type="journal article" date="2020" name="Cell Rep.">
        <title>Acquisition and Adaptation of Ultra-small Parasitic Reduced Genome Bacteria to Mammalian Hosts.</title>
        <authorList>
            <person name="McLean J.S."/>
            <person name="Bor B."/>
            <person name="Kerns K.A."/>
            <person name="Liu Q."/>
            <person name="To T.T."/>
            <person name="Solden L."/>
            <person name="Hendrickson E.L."/>
            <person name="Wrighton K."/>
            <person name="Shi W."/>
            <person name="He X."/>
        </authorList>
    </citation>
    <scope>NUCLEOTIDE SEQUENCE [LARGE SCALE GENOMIC DNA]</scope>
    <source>
        <strain evidence="11 12">TM7_G3_2_Rum_HOT_351B</strain>
    </source>
</reference>
<protein>
    <recommendedName>
        <fullName evidence="9">Protein translocase subunit SecY</fullName>
    </recommendedName>
</protein>
<keyword evidence="6 9" id="KW-1133">Transmembrane helix</keyword>
<evidence type="ECO:0000256" key="9">
    <source>
        <dbReference type="HAMAP-Rule" id="MF_01465"/>
    </source>
</evidence>
<keyword evidence="9" id="KW-1003">Cell membrane</keyword>
<evidence type="ECO:0000256" key="7">
    <source>
        <dbReference type="ARBA" id="ARBA00023010"/>
    </source>
</evidence>
<feature type="transmembrane region" description="Helical" evidence="9">
    <location>
        <begin position="402"/>
        <end position="420"/>
    </location>
</feature>
<sequence length="477" mass="51602">MHFKTIFKSLKNKDMLRRVGIILGILVAYRLLAQIPVPMGDASTFKEAVSNLLEKSDFSSFLNLISGGGLASFSIILVGLSPYITGSIVIQLLTKAIPSLEELSNDGETGRRKINQWTRMLTVPLAIVQSIAYIFILYQSTVAANVATEFTPTAGDWALSVTAMTAGSLILMWMGELITEQGIGNGISTLIFASIISQLPTTMASLGSALFDTSSGSLSLFGWLELPVNPTVFWIVLGFAVAMLVVIYFLVKLNEAQRIITINYAKRVHGNSSYGGIKSILPIKMIAAGVIPVIFATAFLSLPALVGQVITTVNPGNEIGENLVTIFSAPSASNFATMYPDGITGQWFVYPAMYFLLVFMFTYFYTSIIFNTKEIADNLQKQGGFIEGVRPGIATAKYLGKVVNHLDLFGALALGLIAMLPFITDYIFIVITGAPIGLSISGTGLLIVVTVALENLRSLDSRALMITYDDFNNELED</sequence>
<evidence type="ECO:0000256" key="3">
    <source>
        <dbReference type="ARBA" id="ARBA00022448"/>
    </source>
</evidence>
<evidence type="ECO:0000313" key="12">
    <source>
        <dbReference type="Proteomes" id="UP001191019"/>
    </source>
</evidence>
<feature type="transmembrane region" description="Helical" evidence="9">
    <location>
        <begin position="158"/>
        <end position="178"/>
    </location>
</feature>
<feature type="transmembrane region" description="Helical" evidence="9">
    <location>
        <begin position="61"/>
        <end position="85"/>
    </location>
</feature>
<comment type="subunit">
    <text evidence="9">Component of the Sec protein translocase complex. Heterotrimer consisting of SecY, SecE and SecG subunits. The heterotrimers can form oligomers, although 1 heterotrimer is thought to be able to translocate proteins. Interacts with the ribosome. Interacts with SecDF, and other proteins may be involved. Interacts with SecA.</text>
</comment>
<keyword evidence="5 9" id="KW-0653">Protein transport</keyword>
<feature type="transmembrane region" description="Helical" evidence="9">
    <location>
        <begin position="347"/>
        <end position="365"/>
    </location>
</feature>
<comment type="caution">
    <text evidence="9">Lacks conserved residue(s) required for the propagation of feature annotation.</text>
</comment>
<evidence type="ECO:0000256" key="2">
    <source>
        <dbReference type="ARBA" id="ARBA00005751"/>
    </source>
</evidence>
<keyword evidence="7 9" id="KW-0811">Translocation</keyword>
<dbReference type="EMBL" id="PRLM01000001">
    <property type="protein sequence ID" value="RYC75208.1"/>
    <property type="molecule type" value="Genomic_DNA"/>
</dbReference>
<dbReference type="InterPro" id="IPR023201">
    <property type="entry name" value="SecY_dom_sf"/>
</dbReference>
<dbReference type="Pfam" id="PF00344">
    <property type="entry name" value="SecY"/>
    <property type="match status" value="1"/>
</dbReference>
<dbReference type="PIRSF" id="PIRSF004557">
    <property type="entry name" value="SecY"/>
    <property type="match status" value="1"/>
</dbReference>
<evidence type="ECO:0000256" key="4">
    <source>
        <dbReference type="ARBA" id="ARBA00022692"/>
    </source>
</evidence>
<evidence type="ECO:0000256" key="10">
    <source>
        <dbReference type="RuleBase" id="RU004349"/>
    </source>
</evidence>
<dbReference type="RefSeq" id="WP_129734427.1">
    <property type="nucleotide sequence ID" value="NZ_PRLM01000001.1"/>
</dbReference>
<comment type="function">
    <text evidence="9">The central subunit of the protein translocation channel SecYEG. Consists of two halves formed by TMs 1-5 and 6-10. These two domains form a lateral gate at the front which open onto the bilayer between TMs 2 and 7, and are clamped together by SecE at the back. The channel is closed by both a pore ring composed of hydrophobic SecY resides and a short helix (helix 2A) on the extracellular side of the membrane which forms a plug. The plug probably moves laterally to allow the channel to open. The ring and the pore may move independently.</text>
</comment>
<evidence type="ECO:0000256" key="6">
    <source>
        <dbReference type="ARBA" id="ARBA00022989"/>
    </source>
</evidence>
<dbReference type="PRINTS" id="PR00303">
    <property type="entry name" value="SECYTRNLCASE"/>
</dbReference>
<reference evidence="11 12" key="1">
    <citation type="journal article" date="2018" name="bioRxiv">
        <title>Evidence of independent acquisition and adaption of ultra-small bacteria to human hosts across the highly diverse yet reduced genomes of the phylum Saccharibacteria.</title>
        <authorList>
            <person name="McLean J.S."/>
            <person name="Bor B."/>
            <person name="To T.T."/>
            <person name="Liu Q."/>
            <person name="Kearns K.A."/>
            <person name="Solden L.M."/>
            <person name="Wrighton K.C."/>
            <person name="He X."/>
            <person name="Shi W."/>
        </authorList>
    </citation>
    <scope>NUCLEOTIDE SEQUENCE [LARGE SCALE GENOMIC DNA]</scope>
    <source>
        <strain evidence="11 12">TM7_G3_2_Rum_HOT_351B</strain>
    </source>
</reference>
<dbReference type="HAMAP" id="MF_01465">
    <property type="entry name" value="SecY"/>
    <property type="match status" value="1"/>
</dbReference>
<proteinExistence type="inferred from homology"/>
<dbReference type="InterPro" id="IPR002208">
    <property type="entry name" value="SecY/SEC61-alpha"/>
</dbReference>
<comment type="similarity">
    <text evidence="2 9 10">Belongs to the SecY/SEC61-alpha family.</text>
</comment>
<comment type="caution">
    <text evidence="11">The sequence shown here is derived from an EMBL/GenBank/DDBJ whole genome shotgun (WGS) entry which is preliminary data.</text>
</comment>
<dbReference type="PANTHER" id="PTHR10906">
    <property type="entry name" value="SECY/SEC61-ALPHA FAMILY MEMBER"/>
    <property type="match status" value="1"/>
</dbReference>